<dbReference type="RefSeq" id="XP_026731092.1">
    <property type="nucleotide sequence ID" value="XM_026875291.1"/>
</dbReference>
<dbReference type="SMART" id="SM00423">
    <property type="entry name" value="PSI"/>
    <property type="match status" value="2"/>
</dbReference>
<dbReference type="Proteomes" id="UP000322000">
    <property type="component" value="Chromosome 7"/>
</dbReference>
<dbReference type="AlphaFoldDB" id="A0A7E5VS48"/>
<proteinExistence type="predicted"/>
<sequence>MILETLFLIIGLTDLYKIGSYALTSKKMRPEKPLLEDYNLKPEEINRIKNYLQSMHHYSDDQSPRMRDPSSYCRSFRTCYECVKSMWFPCGWCHNYGCTDNPEKLCPYAETVAEKSNLTGEVKACPHIYHDGPITVPAGVRIDLKVKLFAPDPIIYDKEIICQIKVQGKLSHLKGLLLNNVVYCYPVVLNSDATQYGDSDDGTLRLVWGGAQPYSNELPLEVYKCEILGMDCESCKLIPSVYACGWCDHTSKCVIAEKCTEDMRKWALNKLTCEHYGSLYGISVS</sequence>
<evidence type="ECO:0000313" key="3">
    <source>
        <dbReference type="Proteomes" id="UP000322000"/>
    </source>
</evidence>
<evidence type="ECO:0000313" key="4">
    <source>
        <dbReference type="RefSeq" id="XP_026731092.1"/>
    </source>
</evidence>
<keyword evidence="1" id="KW-0325">Glycoprotein</keyword>
<dbReference type="SUPFAM" id="SSF103575">
    <property type="entry name" value="Plexin repeat"/>
    <property type="match status" value="1"/>
</dbReference>
<dbReference type="GeneID" id="113496156"/>
<organism evidence="3 4">
    <name type="scientific">Trichoplusia ni</name>
    <name type="common">Cabbage looper</name>
    <dbReference type="NCBI Taxonomy" id="7111"/>
    <lineage>
        <taxon>Eukaryota</taxon>
        <taxon>Metazoa</taxon>
        <taxon>Ecdysozoa</taxon>
        <taxon>Arthropoda</taxon>
        <taxon>Hexapoda</taxon>
        <taxon>Insecta</taxon>
        <taxon>Pterygota</taxon>
        <taxon>Neoptera</taxon>
        <taxon>Endopterygota</taxon>
        <taxon>Lepidoptera</taxon>
        <taxon>Glossata</taxon>
        <taxon>Ditrysia</taxon>
        <taxon>Noctuoidea</taxon>
        <taxon>Noctuidae</taxon>
        <taxon>Plusiinae</taxon>
        <taxon>Trichoplusia</taxon>
    </lineage>
</organism>
<reference evidence="4" key="1">
    <citation type="submission" date="2025-08" db="UniProtKB">
        <authorList>
            <consortium name="RefSeq"/>
        </authorList>
    </citation>
    <scope>IDENTIFICATION</scope>
</reference>
<accession>A0A7E5VS48</accession>
<keyword evidence="3" id="KW-1185">Reference proteome</keyword>
<evidence type="ECO:0000256" key="1">
    <source>
        <dbReference type="ARBA" id="ARBA00023180"/>
    </source>
</evidence>
<protein>
    <submittedName>
        <fullName evidence="4">Plexin A3-like isoform X2</fullName>
    </submittedName>
</protein>
<name>A0A7E5VS48_TRINI</name>
<dbReference type="InterPro" id="IPR016201">
    <property type="entry name" value="PSI"/>
</dbReference>
<feature type="domain" description="PSI" evidence="2">
    <location>
        <begin position="224"/>
        <end position="274"/>
    </location>
</feature>
<gene>
    <name evidence="4" type="primary">LOC113496156</name>
</gene>
<evidence type="ECO:0000259" key="2">
    <source>
        <dbReference type="SMART" id="SM00423"/>
    </source>
</evidence>
<feature type="domain" description="PSI" evidence="2">
    <location>
        <begin position="72"/>
        <end position="126"/>
    </location>
</feature>